<dbReference type="RefSeq" id="WP_162356023.1">
    <property type="nucleotide sequence ID" value="NZ_CP048209.1"/>
</dbReference>
<dbReference type="Pfam" id="PF16927">
    <property type="entry name" value="HisKA_7TM"/>
    <property type="match status" value="1"/>
</dbReference>
<dbReference type="FunFam" id="3.30.70.270:FF:000001">
    <property type="entry name" value="Diguanylate cyclase domain protein"/>
    <property type="match status" value="1"/>
</dbReference>
<keyword evidence="1" id="KW-0472">Membrane</keyword>
<feature type="transmembrane region" description="Helical" evidence="1">
    <location>
        <begin position="61"/>
        <end position="86"/>
    </location>
</feature>
<evidence type="ECO:0000256" key="1">
    <source>
        <dbReference type="SAM" id="Phobius"/>
    </source>
</evidence>
<sequence>MGLTIGIDLGVLVGLVSIFFYVFVKNAITAQYKVYLLFHFFMMIWPIGQVGVHTTDRPHLQIFYITLSFVGLSMLGFGWMLFMKFLSLGAYYKPSRNVVLLLLAPSLLLSVAMIWNPANLFVAPVGGDFGERQYGPLFWCMILLLVASFLYSLRLVRDKARMQTHQAERARLKHAFVGIVVMAGFPMLDLLVNVLLDPWLQVIPGITSLGILASDVCFLYALRKHRSLDLVKIAQQDVVDTLSVGIIVLDEHDIVIEVNRNVCPKLPVTIGRPFELEALLDAHLVEANAKPGFLKAFRMPSGERAHTELVLGAKGEPKQYLAMHAAPILVGGSLLGKVITLQDITELKLHILKSQEQNISLQERNRALIYMQDELFQANRKLEQMAVTDSLTGCFNRRFLMQQLEHEVLTNLRYRIPFAVFLFDIDLFKLVNDTYGHVVGDEVIRRTAEAVRGALRRTDILARYGGEEFAVYLPHTNLEQAERLAQRIREVVESNTIPTGRGRSPISVTISMGIHVVEEQTDLQVNDVKQYLKELFYNIDSALYRAKDDGRNRIVNY</sequence>
<dbReference type="Gene3D" id="3.30.70.270">
    <property type="match status" value="1"/>
</dbReference>
<name>A0A6C0FSY2_9BACL</name>
<evidence type="ECO:0000313" key="3">
    <source>
        <dbReference type="EMBL" id="QHT59957.1"/>
    </source>
</evidence>
<keyword evidence="4" id="KW-1185">Reference proteome</keyword>
<dbReference type="PROSITE" id="PS50887">
    <property type="entry name" value="GGDEF"/>
    <property type="match status" value="1"/>
</dbReference>
<dbReference type="PANTHER" id="PTHR45138">
    <property type="entry name" value="REGULATORY COMPONENTS OF SENSORY TRANSDUCTION SYSTEM"/>
    <property type="match status" value="1"/>
</dbReference>
<dbReference type="Proteomes" id="UP000476064">
    <property type="component" value="Chromosome"/>
</dbReference>
<gene>
    <name evidence="3" type="ORF">GXP70_08320</name>
</gene>
<keyword evidence="1" id="KW-0812">Transmembrane</keyword>
<protein>
    <submittedName>
        <fullName evidence="3">Diguanylate cyclase</fullName>
    </submittedName>
</protein>
<reference evidence="3 4" key="1">
    <citation type="submission" date="2020-01" db="EMBL/GenBank/DDBJ databases">
        <title>Paenibacillus sp. nov., isolated from tomato rhizosphere.</title>
        <authorList>
            <person name="Weon H.-Y."/>
            <person name="Lee S.A."/>
        </authorList>
    </citation>
    <scope>NUCLEOTIDE SEQUENCE [LARGE SCALE GENOMIC DNA]</scope>
    <source>
        <strain evidence="3 4">12200R-189</strain>
    </source>
</reference>
<dbReference type="InterPro" id="IPR031621">
    <property type="entry name" value="HisKA_7TM"/>
</dbReference>
<feature type="transmembrane region" description="Helical" evidence="1">
    <location>
        <begin position="202"/>
        <end position="222"/>
    </location>
</feature>
<dbReference type="CDD" id="cd01949">
    <property type="entry name" value="GGDEF"/>
    <property type="match status" value="1"/>
</dbReference>
<dbReference type="InterPro" id="IPR050469">
    <property type="entry name" value="Diguanylate_Cyclase"/>
</dbReference>
<dbReference type="KEGG" id="plyc:GXP70_08320"/>
<organism evidence="3 4">
    <name type="scientific">Paenibacillus lycopersici</name>
    <dbReference type="NCBI Taxonomy" id="2704462"/>
    <lineage>
        <taxon>Bacteria</taxon>
        <taxon>Bacillati</taxon>
        <taxon>Bacillota</taxon>
        <taxon>Bacilli</taxon>
        <taxon>Bacillales</taxon>
        <taxon>Paenibacillaceae</taxon>
        <taxon>Paenibacillus</taxon>
    </lineage>
</organism>
<feature type="domain" description="GGDEF" evidence="2">
    <location>
        <begin position="416"/>
        <end position="557"/>
    </location>
</feature>
<dbReference type="InterPro" id="IPR029787">
    <property type="entry name" value="Nucleotide_cyclase"/>
</dbReference>
<dbReference type="Pfam" id="PF00990">
    <property type="entry name" value="GGDEF"/>
    <property type="match status" value="1"/>
</dbReference>
<feature type="transmembrane region" description="Helical" evidence="1">
    <location>
        <begin position="98"/>
        <end position="116"/>
    </location>
</feature>
<dbReference type="AlphaFoldDB" id="A0A6C0FSY2"/>
<feature type="transmembrane region" description="Helical" evidence="1">
    <location>
        <begin position="136"/>
        <end position="153"/>
    </location>
</feature>
<dbReference type="SUPFAM" id="SSF55073">
    <property type="entry name" value="Nucleotide cyclase"/>
    <property type="match status" value="1"/>
</dbReference>
<feature type="transmembrane region" description="Helical" evidence="1">
    <location>
        <begin position="174"/>
        <end position="196"/>
    </location>
</feature>
<dbReference type="EMBL" id="CP048209">
    <property type="protein sequence ID" value="QHT59957.1"/>
    <property type="molecule type" value="Genomic_DNA"/>
</dbReference>
<dbReference type="NCBIfam" id="TIGR00254">
    <property type="entry name" value="GGDEF"/>
    <property type="match status" value="1"/>
</dbReference>
<dbReference type="InterPro" id="IPR043128">
    <property type="entry name" value="Rev_trsase/Diguanyl_cyclase"/>
</dbReference>
<proteinExistence type="predicted"/>
<accession>A0A6C0FSY2</accession>
<dbReference type="GO" id="GO:0052621">
    <property type="term" value="F:diguanylate cyclase activity"/>
    <property type="evidence" value="ECO:0007669"/>
    <property type="project" value="TreeGrafter"/>
</dbReference>
<feature type="transmembrane region" description="Helical" evidence="1">
    <location>
        <begin position="36"/>
        <end position="55"/>
    </location>
</feature>
<dbReference type="SMART" id="SM00267">
    <property type="entry name" value="GGDEF"/>
    <property type="match status" value="1"/>
</dbReference>
<evidence type="ECO:0000313" key="4">
    <source>
        <dbReference type="Proteomes" id="UP000476064"/>
    </source>
</evidence>
<feature type="transmembrane region" description="Helical" evidence="1">
    <location>
        <begin position="6"/>
        <end position="24"/>
    </location>
</feature>
<dbReference type="Gene3D" id="3.30.450.20">
    <property type="entry name" value="PAS domain"/>
    <property type="match status" value="1"/>
</dbReference>
<keyword evidence="1" id="KW-1133">Transmembrane helix</keyword>
<dbReference type="InterPro" id="IPR000160">
    <property type="entry name" value="GGDEF_dom"/>
</dbReference>
<evidence type="ECO:0000259" key="2">
    <source>
        <dbReference type="PROSITE" id="PS50887"/>
    </source>
</evidence>
<dbReference type="PANTHER" id="PTHR45138:SF9">
    <property type="entry name" value="DIGUANYLATE CYCLASE DGCM-RELATED"/>
    <property type="match status" value="1"/>
</dbReference>